<dbReference type="PANTHER" id="PTHR38011">
    <property type="entry name" value="DIHYDROFOLATE REDUCTASE FAMILY PROTEIN (AFU_ORTHOLOGUE AFUA_8G06820)"/>
    <property type="match status" value="1"/>
</dbReference>
<dbReference type="InterPro" id="IPR024072">
    <property type="entry name" value="DHFR-like_dom_sf"/>
</dbReference>
<comment type="catalytic activity">
    <reaction evidence="13">
        <text>2,5-diamino-6-hydroxy-4-(5-phosphoribosylamino)-pyrimidine + H2O + H(+) = 5-amino-6-(5-phospho-D-ribosylamino)uracil + NH4(+)</text>
        <dbReference type="Rhea" id="RHEA:21868"/>
        <dbReference type="ChEBI" id="CHEBI:15377"/>
        <dbReference type="ChEBI" id="CHEBI:15378"/>
        <dbReference type="ChEBI" id="CHEBI:28938"/>
        <dbReference type="ChEBI" id="CHEBI:58453"/>
        <dbReference type="ChEBI" id="CHEBI:58614"/>
        <dbReference type="EC" id="3.5.4.26"/>
    </reaction>
</comment>
<gene>
    <name evidence="19" type="primary">ribD</name>
    <name evidence="19" type="ORF">DO021_10120</name>
    <name evidence="18" type="ORF">EYB58_13760</name>
</gene>
<evidence type="ECO:0000256" key="5">
    <source>
        <dbReference type="ARBA" id="ARBA00007417"/>
    </source>
</evidence>
<keyword evidence="7 13" id="KW-0479">Metal-binding</keyword>
<feature type="binding site" evidence="15">
    <location>
        <position position="189"/>
    </location>
    <ligand>
        <name>substrate</name>
    </ligand>
</feature>
<dbReference type="InterPro" id="IPR011549">
    <property type="entry name" value="RibD_C"/>
</dbReference>
<evidence type="ECO:0000256" key="4">
    <source>
        <dbReference type="ARBA" id="ARBA00005259"/>
    </source>
</evidence>
<dbReference type="Proteomes" id="UP000248798">
    <property type="component" value="Unassembled WGS sequence"/>
</dbReference>
<evidence type="ECO:0000256" key="6">
    <source>
        <dbReference type="ARBA" id="ARBA00022619"/>
    </source>
</evidence>
<dbReference type="AlphaFoldDB" id="A0A328FDB3"/>
<protein>
    <recommendedName>
        <fullName evidence="13">Riboflavin biosynthesis protein RibD</fullName>
    </recommendedName>
    <domain>
        <recommendedName>
            <fullName evidence="13">Diaminohydroxyphosphoribosylaminopyrimidine deaminase</fullName>
            <shortName evidence="13">DRAP deaminase</shortName>
            <ecNumber evidence="13">3.5.4.26</ecNumber>
        </recommendedName>
        <alternativeName>
            <fullName evidence="13">Riboflavin-specific deaminase</fullName>
        </alternativeName>
    </domain>
    <domain>
        <recommendedName>
            <fullName evidence="13">5-amino-6-(5-phosphoribosylamino)uracil reductase</fullName>
            <ecNumber evidence="13">1.1.1.193</ecNumber>
        </recommendedName>
        <alternativeName>
            <fullName evidence="13">HTP reductase</fullName>
        </alternativeName>
    </domain>
</protein>
<evidence type="ECO:0000256" key="11">
    <source>
        <dbReference type="ARBA" id="ARBA00023002"/>
    </source>
</evidence>
<dbReference type="GO" id="GO:0050661">
    <property type="term" value="F:NADP binding"/>
    <property type="evidence" value="ECO:0007669"/>
    <property type="project" value="InterPro"/>
</dbReference>
<dbReference type="InterPro" id="IPR050765">
    <property type="entry name" value="Riboflavin_Biosynth_HTPR"/>
</dbReference>
<dbReference type="GO" id="GO:0008703">
    <property type="term" value="F:5-amino-6-(5-phosphoribosylamino)uracil reductase activity"/>
    <property type="evidence" value="ECO:0007669"/>
    <property type="project" value="UniProtKB-EC"/>
</dbReference>
<feature type="binding site" evidence="15">
    <location>
        <position position="300"/>
    </location>
    <ligand>
        <name>substrate</name>
    </ligand>
</feature>
<evidence type="ECO:0000256" key="7">
    <source>
        <dbReference type="ARBA" id="ARBA00022723"/>
    </source>
</evidence>
<evidence type="ECO:0000256" key="8">
    <source>
        <dbReference type="ARBA" id="ARBA00022801"/>
    </source>
</evidence>
<dbReference type="PROSITE" id="PS00903">
    <property type="entry name" value="CYT_DCMP_DEAMINASES_1"/>
    <property type="match status" value="1"/>
</dbReference>
<sequence length="379" mass="40687">MSDSDYMARALELAARGKGYTSPNPCVGAVVVKNGQIIGQGFHPKAGGPHAEVVAIDDAAVRNPEKLVDSTIYVTLEPCNHFGKTPPCTHKILKAGISRVVVACEDPNPNVAGGGIDFLREKGLEVVSGLMEQEALTLIEDFVWNVQNDKTPFVTLKCAATLDGYIATRTGDSQWITSRASRKFGHVLRHQNDAILIGSGTLHGDDPSLTARIDEKQALDPARIILDTRLSIQENAKVVVQESSAPTIIVTGPGCDPGKIQRFKDKGVQVLECRVVENLLDLNDLMIKLRKLSITSLLIEGGGRVAASALAAGIVNKICYFLAPKIMGGNDGIPVFNGSGPEKIKDVFELVRVTTRQFGSDTLVTGYIEPRNRPVSNGI</sequence>
<feature type="binding site" evidence="15">
    <location>
        <position position="175"/>
    </location>
    <ligand>
        <name>NADP(+)</name>
        <dbReference type="ChEBI" id="CHEBI:58349"/>
    </ligand>
</feature>
<reference evidence="19 20" key="1">
    <citation type="submission" date="2018-06" db="EMBL/GenBank/DDBJ databases">
        <title>Complete Genome Sequence of Desulfobacter hydrogenophilus (DSM3380).</title>
        <authorList>
            <person name="Marietou A."/>
            <person name="Schreiber L."/>
            <person name="Marshall I."/>
            <person name="Jorgensen B."/>
        </authorList>
    </citation>
    <scope>NUCLEOTIDE SEQUENCE [LARGE SCALE GENOMIC DNA]</scope>
    <source>
        <strain evidence="19 20">DSM 3380</strain>
    </source>
</reference>
<dbReference type="Gene3D" id="3.40.430.10">
    <property type="entry name" value="Dihydrofolate Reductase, subunit A"/>
    <property type="match status" value="1"/>
</dbReference>
<dbReference type="Pfam" id="PF01872">
    <property type="entry name" value="RibD_C"/>
    <property type="match status" value="1"/>
</dbReference>
<feature type="active site" description="Proton donor" evidence="14">
    <location>
        <position position="52"/>
    </location>
</feature>
<reference evidence="18 21" key="2">
    <citation type="submission" date="2019-02" db="EMBL/GenBank/DDBJ databases">
        <title>Complete genome sequence of Desulfobacter hydrogenophilus AcRS1.</title>
        <authorList>
            <person name="Marietou A."/>
            <person name="Lund M.B."/>
            <person name="Marshall I.P.G."/>
            <person name="Schreiber L."/>
            <person name="Jorgensen B."/>
        </authorList>
    </citation>
    <scope>NUCLEOTIDE SEQUENCE [LARGE SCALE GENOMIC DNA]</scope>
    <source>
        <strain evidence="18 21">AcRS1</strain>
    </source>
</reference>
<evidence type="ECO:0000256" key="13">
    <source>
        <dbReference type="PIRNR" id="PIRNR006769"/>
    </source>
</evidence>
<dbReference type="SUPFAM" id="SSF53927">
    <property type="entry name" value="Cytidine deaminase-like"/>
    <property type="match status" value="1"/>
</dbReference>
<keyword evidence="9 13" id="KW-0862">Zinc</keyword>
<feature type="binding site" evidence="15">
    <location>
        <position position="228"/>
    </location>
    <ligand>
        <name>NADP(+)</name>
        <dbReference type="ChEBI" id="CHEBI:58349"/>
    </ligand>
</feature>
<feature type="binding site" evidence="16">
    <location>
        <position position="88"/>
    </location>
    <ligand>
        <name>Zn(2+)</name>
        <dbReference type="ChEBI" id="CHEBI:29105"/>
        <note>catalytic</note>
    </ligand>
</feature>
<evidence type="ECO:0000256" key="3">
    <source>
        <dbReference type="ARBA" id="ARBA00004910"/>
    </source>
</evidence>
<comment type="pathway">
    <text evidence="3 13">Cofactor biosynthesis; riboflavin biosynthesis; 5-amino-6-(D-ribitylamino)uracil from GTP: step 3/4.</text>
</comment>
<feature type="binding site" evidence="15">
    <location>
        <position position="159"/>
    </location>
    <ligand>
        <name>NADP(+)</name>
        <dbReference type="ChEBI" id="CHEBI:58349"/>
    </ligand>
</feature>
<feature type="domain" description="CMP/dCMP-type deaminase" evidence="17">
    <location>
        <begin position="1"/>
        <end position="127"/>
    </location>
</feature>
<comment type="similarity">
    <text evidence="4 13">In the N-terminal section; belongs to the cytidine and deoxycytidylate deaminase family.</text>
</comment>
<keyword evidence="6 13" id="KW-0686">Riboflavin biosynthesis</keyword>
<dbReference type="InterPro" id="IPR002734">
    <property type="entry name" value="RibDG_C"/>
</dbReference>
<dbReference type="EC" id="1.1.1.193" evidence="13"/>
<comment type="catalytic activity">
    <reaction evidence="13">
        <text>5-amino-6-(5-phospho-D-ribitylamino)uracil + NADP(+) = 5-amino-6-(5-phospho-D-ribosylamino)uracil + NADPH + H(+)</text>
        <dbReference type="Rhea" id="RHEA:17845"/>
        <dbReference type="ChEBI" id="CHEBI:15378"/>
        <dbReference type="ChEBI" id="CHEBI:57783"/>
        <dbReference type="ChEBI" id="CHEBI:58349"/>
        <dbReference type="ChEBI" id="CHEBI:58421"/>
        <dbReference type="ChEBI" id="CHEBI:58453"/>
        <dbReference type="EC" id="1.1.1.193"/>
    </reaction>
</comment>
<feature type="binding site" evidence="15">
    <location>
        <position position="205"/>
    </location>
    <ligand>
        <name>NADP(+)</name>
        <dbReference type="ChEBI" id="CHEBI:58349"/>
    </ligand>
</feature>
<dbReference type="Proteomes" id="UP000293902">
    <property type="component" value="Chromosome"/>
</dbReference>
<dbReference type="OrthoDB" id="9800865at2"/>
<feature type="binding site" evidence="16">
    <location>
        <position position="50"/>
    </location>
    <ligand>
        <name>Zn(2+)</name>
        <dbReference type="ChEBI" id="CHEBI:29105"/>
        <note>catalytic</note>
    </ligand>
</feature>
<dbReference type="SUPFAM" id="SSF53597">
    <property type="entry name" value="Dihydrofolate reductase-like"/>
    <property type="match status" value="1"/>
</dbReference>
<dbReference type="PROSITE" id="PS51747">
    <property type="entry name" value="CYT_DCMP_DEAMINASES_2"/>
    <property type="match status" value="1"/>
</dbReference>
<feature type="binding site" evidence="16">
    <location>
        <position position="79"/>
    </location>
    <ligand>
        <name>Zn(2+)</name>
        <dbReference type="ChEBI" id="CHEBI:29105"/>
        <note>catalytic</note>
    </ligand>
</feature>
<evidence type="ECO:0000313" key="18">
    <source>
        <dbReference type="EMBL" id="QBH15604.1"/>
    </source>
</evidence>
<evidence type="ECO:0000256" key="10">
    <source>
        <dbReference type="ARBA" id="ARBA00022857"/>
    </source>
</evidence>
<dbReference type="FunFam" id="3.40.140.10:FF:000025">
    <property type="entry name" value="Riboflavin biosynthesis protein RibD"/>
    <property type="match status" value="1"/>
</dbReference>
<keyword evidence="11 13" id="KW-0560">Oxidoreductase</keyword>
<dbReference type="GO" id="GO:0008835">
    <property type="term" value="F:diaminohydroxyphosphoribosylaminopyrimidine deaminase activity"/>
    <property type="evidence" value="ECO:0007669"/>
    <property type="project" value="UniProtKB-EC"/>
</dbReference>
<name>A0A328FDB3_9BACT</name>
<evidence type="ECO:0000256" key="12">
    <source>
        <dbReference type="ARBA" id="ARBA00023268"/>
    </source>
</evidence>
<comment type="cofactor">
    <cofactor evidence="13 16">
        <name>Zn(2+)</name>
        <dbReference type="ChEBI" id="CHEBI:29105"/>
    </cofactor>
    <text evidence="13 16">Binds 1 zinc ion.</text>
</comment>
<evidence type="ECO:0000256" key="14">
    <source>
        <dbReference type="PIRSR" id="PIRSR006769-1"/>
    </source>
</evidence>
<dbReference type="InterPro" id="IPR016193">
    <property type="entry name" value="Cytidine_deaminase-like"/>
</dbReference>
<feature type="binding site" evidence="15">
    <location>
        <position position="212"/>
    </location>
    <ligand>
        <name>substrate</name>
    </ligand>
</feature>
<feature type="binding site" evidence="15">
    <location>
        <position position="173"/>
    </location>
    <ligand>
        <name>substrate</name>
    </ligand>
</feature>
<evidence type="ECO:0000259" key="17">
    <source>
        <dbReference type="PROSITE" id="PS51747"/>
    </source>
</evidence>
<accession>A0A328FDB3</accession>
<dbReference type="InterPro" id="IPR002125">
    <property type="entry name" value="CMP_dCMP_dom"/>
</dbReference>
<feature type="binding site" evidence="15">
    <location>
        <position position="201"/>
    </location>
    <ligand>
        <name>NADP(+)</name>
        <dbReference type="ChEBI" id="CHEBI:58349"/>
    </ligand>
</feature>
<evidence type="ECO:0000313" key="19">
    <source>
        <dbReference type="EMBL" id="RAM02126.1"/>
    </source>
</evidence>
<dbReference type="InterPro" id="IPR004794">
    <property type="entry name" value="Eubact_RibD"/>
</dbReference>
<dbReference type="InterPro" id="IPR016192">
    <property type="entry name" value="APOBEC/CMP_deaminase_Zn-bd"/>
</dbReference>
<keyword evidence="10 13" id="KW-0521">NADP</keyword>
<evidence type="ECO:0000313" key="20">
    <source>
        <dbReference type="Proteomes" id="UP000248798"/>
    </source>
</evidence>
<dbReference type="EC" id="3.5.4.26" evidence="13"/>
<feature type="binding site" evidence="15">
    <location>
        <position position="209"/>
    </location>
    <ligand>
        <name>substrate</name>
    </ligand>
</feature>
<evidence type="ECO:0000256" key="15">
    <source>
        <dbReference type="PIRSR" id="PIRSR006769-2"/>
    </source>
</evidence>
<evidence type="ECO:0000256" key="9">
    <source>
        <dbReference type="ARBA" id="ARBA00022833"/>
    </source>
</evidence>
<dbReference type="Pfam" id="PF00383">
    <property type="entry name" value="dCMP_cyt_deam_1"/>
    <property type="match status" value="1"/>
</dbReference>
<dbReference type="PANTHER" id="PTHR38011:SF7">
    <property type="entry name" value="2,5-DIAMINO-6-RIBOSYLAMINO-4(3H)-PYRIMIDINONE 5'-PHOSPHATE REDUCTASE"/>
    <property type="match status" value="1"/>
</dbReference>
<comment type="function">
    <text evidence="1 13">Converts 2,5-diamino-6-(ribosylamino)-4(3h)-pyrimidinone 5'-phosphate into 5-amino-6-(ribosylamino)-2,4(1h,3h)-pyrimidinedione 5'-phosphate.</text>
</comment>
<proteinExistence type="inferred from homology"/>
<dbReference type="CDD" id="cd01284">
    <property type="entry name" value="Riboflavin_deaminase-reductase"/>
    <property type="match status" value="1"/>
</dbReference>
<evidence type="ECO:0000256" key="16">
    <source>
        <dbReference type="PIRSR" id="PIRSR006769-3"/>
    </source>
</evidence>
<organism evidence="19 20">
    <name type="scientific">Desulfobacter hydrogenophilus</name>
    <dbReference type="NCBI Taxonomy" id="2291"/>
    <lineage>
        <taxon>Bacteria</taxon>
        <taxon>Pseudomonadati</taxon>
        <taxon>Thermodesulfobacteriota</taxon>
        <taxon>Desulfobacteria</taxon>
        <taxon>Desulfobacterales</taxon>
        <taxon>Desulfobacteraceae</taxon>
        <taxon>Desulfobacter</taxon>
    </lineage>
</organism>
<dbReference type="Gene3D" id="3.40.140.10">
    <property type="entry name" value="Cytidine Deaminase, domain 2"/>
    <property type="match status" value="1"/>
</dbReference>
<dbReference type="GO" id="GO:0008270">
    <property type="term" value="F:zinc ion binding"/>
    <property type="evidence" value="ECO:0007669"/>
    <property type="project" value="InterPro"/>
</dbReference>
<keyword evidence="21" id="KW-1185">Reference proteome</keyword>
<evidence type="ECO:0000313" key="21">
    <source>
        <dbReference type="Proteomes" id="UP000293902"/>
    </source>
</evidence>
<dbReference type="EMBL" id="QLNI01000018">
    <property type="protein sequence ID" value="RAM02126.1"/>
    <property type="molecule type" value="Genomic_DNA"/>
</dbReference>
<keyword evidence="12" id="KW-0511">Multifunctional enzyme</keyword>
<evidence type="ECO:0000256" key="2">
    <source>
        <dbReference type="ARBA" id="ARBA00004882"/>
    </source>
</evidence>
<dbReference type="RefSeq" id="WP_111956275.1">
    <property type="nucleotide sequence ID" value="NZ_CP036313.1"/>
</dbReference>
<dbReference type="GO" id="GO:0009231">
    <property type="term" value="P:riboflavin biosynthetic process"/>
    <property type="evidence" value="ECO:0007669"/>
    <property type="project" value="UniProtKB-UniPathway"/>
</dbReference>
<dbReference type="EMBL" id="CP036313">
    <property type="protein sequence ID" value="QBH15604.1"/>
    <property type="molecule type" value="Genomic_DNA"/>
</dbReference>
<keyword evidence="8 13" id="KW-0378">Hydrolase</keyword>
<dbReference type="PIRSF" id="PIRSF006769">
    <property type="entry name" value="RibD"/>
    <property type="match status" value="1"/>
</dbReference>
<feature type="binding site" evidence="15">
    <location>
        <begin position="302"/>
        <end position="308"/>
    </location>
    <ligand>
        <name>NADP(+)</name>
        <dbReference type="ChEBI" id="CHEBI:58349"/>
    </ligand>
</feature>
<evidence type="ECO:0000256" key="1">
    <source>
        <dbReference type="ARBA" id="ARBA00002151"/>
    </source>
</evidence>
<comment type="similarity">
    <text evidence="5 13">In the C-terminal section; belongs to the HTP reductase family.</text>
</comment>
<dbReference type="NCBIfam" id="TIGR00326">
    <property type="entry name" value="eubact_ribD"/>
    <property type="match status" value="1"/>
</dbReference>
<comment type="pathway">
    <text evidence="2 13">Cofactor biosynthesis; riboflavin biosynthesis; 5-amino-6-(D-ribitylamino)uracil from GTP: step 2/4.</text>
</comment>
<dbReference type="NCBIfam" id="TIGR00227">
    <property type="entry name" value="ribD_Cterm"/>
    <property type="match status" value="1"/>
</dbReference>
<dbReference type="UniPathway" id="UPA00275">
    <property type="reaction ID" value="UER00401"/>
</dbReference>